<evidence type="ECO:0000313" key="3">
    <source>
        <dbReference type="Proteomes" id="UP000229236"/>
    </source>
</evidence>
<dbReference type="AlphaFoldDB" id="A0A2M8D6D5"/>
<gene>
    <name evidence="2" type="ORF">CO088_03515</name>
</gene>
<feature type="transmembrane region" description="Helical" evidence="1">
    <location>
        <begin position="71"/>
        <end position="90"/>
    </location>
</feature>
<keyword evidence="1" id="KW-1133">Transmembrane helix</keyword>
<dbReference type="InterPro" id="IPR056918">
    <property type="entry name" value="8xMP"/>
</dbReference>
<feature type="transmembrane region" description="Helical" evidence="1">
    <location>
        <begin position="48"/>
        <end position="65"/>
    </location>
</feature>
<dbReference type="Pfam" id="PF24838">
    <property type="entry name" value="8xMP"/>
    <property type="match status" value="1"/>
</dbReference>
<organism evidence="2 3">
    <name type="scientific">Candidatus Yonathbacteria bacterium CG_4_9_14_0_8_um_filter_46_47</name>
    <dbReference type="NCBI Taxonomy" id="1975106"/>
    <lineage>
        <taxon>Bacteria</taxon>
        <taxon>Candidatus Yonathiibacteriota</taxon>
    </lineage>
</organism>
<dbReference type="EMBL" id="PFTM01000059">
    <property type="protein sequence ID" value="PJB82446.1"/>
    <property type="molecule type" value="Genomic_DNA"/>
</dbReference>
<accession>A0A2M8D6D5</accession>
<protein>
    <recommendedName>
        <fullName evidence="4">Small integral membrane protein</fullName>
    </recommendedName>
</protein>
<proteinExistence type="predicted"/>
<evidence type="ECO:0000256" key="1">
    <source>
        <dbReference type="SAM" id="Phobius"/>
    </source>
</evidence>
<dbReference type="Proteomes" id="UP000229236">
    <property type="component" value="Unassembled WGS sequence"/>
</dbReference>
<name>A0A2M8D6D5_9BACT</name>
<reference evidence="3" key="1">
    <citation type="submission" date="2017-09" db="EMBL/GenBank/DDBJ databases">
        <title>Depth-based differentiation of microbial function through sediment-hosted aquifers and enrichment of novel symbionts in the deep terrestrial subsurface.</title>
        <authorList>
            <person name="Probst A.J."/>
            <person name="Ladd B."/>
            <person name="Jarett J.K."/>
            <person name="Geller-Mcgrath D.E."/>
            <person name="Sieber C.M.K."/>
            <person name="Emerson J.B."/>
            <person name="Anantharaman K."/>
            <person name="Thomas B.C."/>
            <person name="Malmstrom R."/>
            <person name="Stieglmeier M."/>
            <person name="Klingl A."/>
            <person name="Woyke T."/>
            <person name="Ryan C.M."/>
            <person name="Banfield J.F."/>
        </authorList>
    </citation>
    <scope>NUCLEOTIDE SEQUENCE [LARGE SCALE GENOMIC DNA]</scope>
</reference>
<sequence length="175" mass="20588">MEEKDITKKLFSDSSEDDTYTEHLLEQYKLYINSHEKVSDRRQKTNEFFLGLNTALLAALGFIVGKFGDSSVVLVLFALIAGMIICYFWYRIIYSYKGLNTGKFTVIHAIESRLPLSLYDTEWDVLGRGEDKEKYWPFSHIEIKIPWVFIILYIVIFIALLPWENIKEYLSFIFN</sequence>
<feature type="transmembrane region" description="Helical" evidence="1">
    <location>
        <begin position="145"/>
        <end position="163"/>
    </location>
</feature>
<evidence type="ECO:0008006" key="4">
    <source>
        <dbReference type="Google" id="ProtNLM"/>
    </source>
</evidence>
<evidence type="ECO:0000313" key="2">
    <source>
        <dbReference type="EMBL" id="PJB82446.1"/>
    </source>
</evidence>
<comment type="caution">
    <text evidence="2">The sequence shown here is derived from an EMBL/GenBank/DDBJ whole genome shotgun (WGS) entry which is preliminary data.</text>
</comment>
<keyword evidence="1" id="KW-0472">Membrane</keyword>
<keyword evidence="1" id="KW-0812">Transmembrane</keyword>